<keyword evidence="3 5" id="KW-0285">Flavoprotein</keyword>
<evidence type="ECO:0000256" key="4">
    <source>
        <dbReference type="ARBA" id="ARBA00022827"/>
    </source>
</evidence>
<dbReference type="EMBL" id="KV417294">
    <property type="protein sequence ID" value="KZO94554.1"/>
    <property type="molecule type" value="Genomic_DNA"/>
</dbReference>
<keyword evidence="9" id="KW-1185">Reference proteome</keyword>
<evidence type="ECO:0000256" key="3">
    <source>
        <dbReference type="ARBA" id="ARBA00022630"/>
    </source>
</evidence>
<feature type="region of interest" description="Disordered" evidence="6">
    <location>
        <begin position="136"/>
        <end position="213"/>
    </location>
</feature>
<dbReference type="InterPro" id="IPR000172">
    <property type="entry name" value="GMC_OxRdtase_N"/>
</dbReference>
<evidence type="ECO:0000259" key="7">
    <source>
        <dbReference type="PROSITE" id="PS00623"/>
    </source>
</evidence>
<protein>
    <submittedName>
        <fullName evidence="8">GMC oxidoreductase</fullName>
    </submittedName>
</protein>
<proteinExistence type="inferred from homology"/>
<evidence type="ECO:0000313" key="8">
    <source>
        <dbReference type="EMBL" id="KZO94554.1"/>
    </source>
</evidence>
<organism evidence="8 9">
    <name type="scientific">Calocera viscosa (strain TUFC12733)</name>
    <dbReference type="NCBI Taxonomy" id="1330018"/>
    <lineage>
        <taxon>Eukaryota</taxon>
        <taxon>Fungi</taxon>
        <taxon>Dikarya</taxon>
        <taxon>Basidiomycota</taxon>
        <taxon>Agaricomycotina</taxon>
        <taxon>Dacrymycetes</taxon>
        <taxon>Dacrymycetales</taxon>
        <taxon>Dacrymycetaceae</taxon>
        <taxon>Calocera</taxon>
    </lineage>
</organism>
<dbReference type="Gene3D" id="3.30.560.10">
    <property type="entry name" value="Glucose Oxidase, domain 3"/>
    <property type="match status" value="1"/>
</dbReference>
<dbReference type="PANTHER" id="PTHR11552">
    <property type="entry name" value="GLUCOSE-METHANOL-CHOLINE GMC OXIDOREDUCTASE"/>
    <property type="match status" value="1"/>
</dbReference>
<dbReference type="GO" id="GO:0050660">
    <property type="term" value="F:flavin adenine dinucleotide binding"/>
    <property type="evidence" value="ECO:0007669"/>
    <property type="project" value="InterPro"/>
</dbReference>
<evidence type="ECO:0000313" key="9">
    <source>
        <dbReference type="Proteomes" id="UP000076738"/>
    </source>
</evidence>
<dbReference type="PROSITE" id="PS00623">
    <property type="entry name" value="GMC_OXRED_1"/>
    <property type="match status" value="1"/>
</dbReference>
<dbReference type="STRING" id="1330018.A0A167KE99"/>
<sequence length="213" mass="23583">MGFLFSKLSPLKPFSWLDSKEGEAAGFDVIIIGSGPAGCVLANRMSEGGKHRVLLVEAGVSNEKKTFTKIPATWTKNMWTSIDWQYYTTGKVLGGSSSINALIYHHGAPSDYDAWVNEGAAGWGYKELAPYFKKAEHHTPHEKHGDLDLEHRGSEGPWHTGFHWPSPGPISSLRPRAKRRFPIGDRTFTRAREATPRNPLGVSGAQQQKENEV</sequence>
<dbReference type="Proteomes" id="UP000076738">
    <property type="component" value="Unassembled WGS sequence"/>
</dbReference>
<feature type="compositionally biased region" description="Polar residues" evidence="6">
    <location>
        <begin position="204"/>
        <end position="213"/>
    </location>
</feature>
<dbReference type="AlphaFoldDB" id="A0A167KE99"/>
<accession>A0A167KE99</accession>
<dbReference type="GO" id="GO:0016614">
    <property type="term" value="F:oxidoreductase activity, acting on CH-OH group of donors"/>
    <property type="evidence" value="ECO:0007669"/>
    <property type="project" value="InterPro"/>
</dbReference>
<dbReference type="InterPro" id="IPR036188">
    <property type="entry name" value="FAD/NAD-bd_sf"/>
</dbReference>
<dbReference type="PANTHER" id="PTHR11552:SF147">
    <property type="entry name" value="CHOLINE DEHYDROGENASE, MITOCHONDRIAL"/>
    <property type="match status" value="1"/>
</dbReference>
<evidence type="ECO:0000256" key="2">
    <source>
        <dbReference type="ARBA" id="ARBA00010790"/>
    </source>
</evidence>
<dbReference type="SUPFAM" id="SSF51905">
    <property type="entry name" value="FAD/NAD(P)-binding domain"/>
    <property type="match status" value="1"/>
</dbReference>
<comment type="cofactor">
    <cofactor evidence="1">
        <name>FAD</name>
        <dbReference type="ChEBI" id="CHEBI:57692"/>
    </cofactor>
</comment>
<gene>
    <name evidence="8" type="ORF">CALVIDRAFT_565616</name>
</gene>
<reference evidence="8 9" key="1">
    <citation type="journal article" date="2016" name="Mol. Biol. Evol.">
        <title>Comparative Genomics of Early-Diverging Mushroom-Forming Fungi Provides Insights into the Origins of Lignocellulose Decay Capabilities.</title>
        <authorList>
            <person name="Nagy L.G."/>
            <person name="Riley R."/>
            <person name="Tritt A."/>
            <person name="Adam C."/>
            <person name="Daum C."/>
            <person name="Floudas D."/>
            <person name="Sun H."/>
            <person name="Yadav J.S."/>
            <person name="Pangilinan J."/>
            <person name="Larsson K.H."/>
            <person name="Matsuura K."/>
            <person name="Barry K."/>
            <person name="Labutti K."/>
            <person name="Kuo R."/>
            <person name="Ohm R.A."/>
            <person name="Bhattacharya S.S."/>
            <person name="Shirouzu T."/>
            <person name="Yoshinaga Y."/>
            <person name="Martin F.M."/>
            <person name="Grigoriev I.V."/>
            <person name="Hibbett D.S."/>
        </authorList>
    </citation>
    <scope>NUCLEOTIDE SEQUENCE [LARGE SCALE GENOMIC DNA]</scope>
    <source>
        <strain evidence="8 9">TUFC12733</strain>
    </source>
</reference>
<keyword evidence="4 5" id="KW-0274">FAD</keyword>
<evidence type="ECO:0000256" key="5">
    <source>
        <dbReference type="RuleBase" id="RU003968"/>
    </source>
</evidence>
<dbReference type="Gene3D" id="3.50.50.60">
    <property type="entry name" value="FAD/NAD(P)-binding domain"/>
    <property type="match status" value="1"/>
</dbReference>
<dbReference type="InterPro" id="IPR012132">
    <property type="entry name" value="GMC_OxRdtase"/>
</dbReference>
<feature type="domain" description="Glucose-methanol-choline oxidoreductase N-terminal" evidence="7">
    <location>
        <begin position="90"/>
        <end position="113"/>
    </location>
</feature>
<dbReference type="OrthoDB" id="269227at2759"/>
<comment type="similarity">
    <text evidence="2 5">Belongs to the GMC oxidoreductase family.</text>
</comment>
<evidence type="ECO:0000256" key="6">
    <source>
        <dbReference type="SAM" id="MobiDB-lite"/>
    </source>
</evidence>
<dbReference type="Pfam" id="PF00732">
    <property type="entry name" value="GMC_oxred_N"/>
    <property type="match status" value="1"/>
</dbReference>
<evidence type="ECO:0000256" key="1">
    <source>
        <dbReference type="ARBA" id="ARBA00001974"/>
    </source>
</evidence>
<feature type="compositionally biased region" description="Basic and acidic residues" evidence="6">
    <location>
        <begin position="136"/>
        <end position="154"/>
    </location>
</feature>
<name>A0A167KE99_CALVF</name>